<proteinExistence type="predicted"/>
<dbReference type="EMBL" id="FWXT01000002">
    <property type="protein sequence ID" value="SMC88883.1"/>
    <property type="molecule type" value="Genomic_DNA"/>
</dbReference>
<dbReference type="AlphaFoldDB" id="A0A1W2CUJ1"/>
<gene>
    <name evidence="5" type="ORF">SAMN04488524_3253</name>
</gene>
<evidence type="ECO:0000256" key="2">
    <source>
        <dbReference type="PIRSR" id="PIRSR640198-2"/>
    </source>
</evidence>
<dbReference type="PANTHER" id="PTHR13504">
    <property type="entry name" value="FIDO DOMAIN-CONTAINING PROTEIN DDB_G0283145"/>
    <property type="match status" value="1"/>
</dbReference>
<reference evidence="6" key="1">
    <citation type="submission" date="2017-04" db="EMBL/GenBank/DDBJ databases">
        <authorList>
            <person name="Varghese N."/>
            <person name="Submissions S."/>
        </authorList>
    </citation>
    <scope>NUCLEOTIDE SEQUENCE [LARGE SCALE GENOMIC DNA]</scope>
    <source>
        <strain evidence="6">DSM 12126</strain>
    </source>
</reference>
<feature type="binding site" evidence="2">
    <location>
        <begin position="199"/>
        <end position="206"/>
    </location>
    <ligand>
        <name>ATP</name>
        <dbReference type="ChEBI" id="CHEBI:30616"/>
    </ligand>
</feature>
<feature type="site" description="Important for autoinhibition of adenylyltransferase activity" evidence="3">
    <location>
        <position position="48"/>
    </location>
</feature>
<dbReference type="InterPro" id="IPR040198">
    <property type="entry name" value="Fido_containing"/>
</dbReference>
<dbReference type="InterPro" id="IPR003812">
    <property type="entry name" value="Fido"/>
</dbReference>
<keyword evidence="6" id="KW-1185">Reference proteome</keyword>
<dbReference type="OrthoDB" id="9814400at2"/>
<evidence type="ECO:0000259" key="4">
    <source>
        <dbReference type="PROSITE" id="PS51459"/>
    </source>
</evidence>
<dbReference type="PANTHER" id="PTHR13504:SF38">
    <property type="entry name" value="FIDO DOMAIN-CONTAINING PROTEIN"/>
    <property type="match status" value="1"/>
</dbReference>
<dbReference type="RefSeq" id="WP_084240045.1">
    <property type="nucleotide sequence ID" value="NZ_FWXT01000002.1"/>
</dbReference>
<dbReference type="PROSITE" id="PS51459">
    <property type="entry name" value="FIDO"/>
    <property type="match status" value="1"/>
</dbReference>
<protein>
    <submittedName>
        <fullName evidence="5">Fic family protein</fullName>
    </submittedName>
</protein>
<keyword evidence="2" id="KW-0547">Nucleotide-binding</keyword>
<keyword evidence="2" id="KW-0067">ATP-binding</keyword>
<evidence type="ECO:0000256" key="1">
    <source>
        <dbReference type="PIRSR" id="PIRSR640198-1"/>
    </source>
</evidence>
<evidence type="ECO:0000313" key="5">
    <source>
        <dbReference type="EMBL" id="SMC88883.1"/>
    </source>
</evidence>
<dbReference type="InterPro" id="IPR036597">
    <property type="entry name" value="Fido-like_dom_sf"/>
</dbReference>
<sequence>MATLGALLQHITQQNQQLQKLLPLSAEQQRAVDKKFRLEFNYNSNHLEGNRLTYGETALLLLFDQTTGDHEMREYEEMKAHDVALKMVQEEALDIERPLTEQFIRSLNKHLLVRDFWKDAQTPDGQSTRKKITRGDYKKTPNSVILPNGEMLHYTEPGKVAAEMAELIQWTNEHMHKEDPVILSSILHYRLVRIHPFDDGNGRVARLLMNYILIRKGYPVVVIKSSEKKQYLAALHKADAGDLPAFSEHIAEQVVWSFDVWLKAAKGENLEEPDDLDKELALLKNELDRRPNNFEKKRSEEELQIIVTERSVQVASAIEEKLEALKDYFVDLTINISAILYSSNNNSGIDYTYNTDKFTAKVNEGLKKYPYLRGLNIGVKGTALKKATERTDIIITNHFTFNEFDYSITINNKKEPTLKKAYGQPFTENEIKHIIGSNLRILIDTIKSATGVSA</sequence>
<organism evidence="5 6">
    <name type="scientific">Pedobacter africanus</name>
    <dbReference type="NCBI Taxonomy" id="151894"/>
    <lineage>
        <taxon>Bacteria</taxon>
        <taxon>Pseudomonadati</taxon>
        <taxon>Bacteroidota</taxon>
        <taxon>Sphingobacteriia</taxon>
        <taxon>Sphingobacteriales</taxon>
        <taxon>Sphingobacteriaceae</taxon>
        <taxon>Pedobacter</taxon>
    </lineage>
</organism>
<dbReference type="Proteomes" id="UP000192756">
    <property type="component" value="Unassembled WGS sequence"/>
</dbReference>
<dbReference type="GO" id="GO:0005524">
    <property type="term" value="F:ATP binding"/>
    <property type="evidence" value="ECO:0007669"/>
    <property type="project" value="UniProtKB-KW"/>
</dbReference>
<dbReference type="Pfam" id="PF02661">
    <property type="entry name" value="Fic"/>
    <property type="match status" value="1"/>
</dbReference>
<dbReference type="STRING" id="151894.SAMN04488524_3253"/>
<evidence type="ECO:0000256" key="3">
    <source>
        <dbReference type="PIRSR" id="PIRSR640198-3"/>
    </source>
</evidence>
<dbReference type="SUPFAM" id="SSF140931">
    <property type="entry name" value="Fic-like"/>
    <property type="match status" value="1"/>
</dbReference>
<evidence type="ECO:0000313" key="6">
    <source>
        <dbReference type="Proteomes" id="UP000192756"/>
    </source>
</evidence>
<name>A0A1W2CUJ1_9SPHI</name>
<feature type="active site" evidence="1">
    <location>
        <position position="195"/>
    </location>
</feature>
<feature type="domain" description="Fido" evidence="4">
    <location>
        <begin position="99"/>
        <end position="252"/>
    </location>
</feature>
<dbReference type="Gene3D" id="1.10.3290.10">
    <property type="entry name" value="Fido-like domain"/>
    <property type="match status" value="1"/>
</dbReference>
<accession>A0A1W2CUJ1</accession>